<dbReference type="Gene3D" id="3.10.20.90">
    <property type="entry name" value="Phosphatidylinositol 3-kinase Catalytic Subunit, Chain A, domain 1"/>
    <property type="match status" value="1"/>
</dbReference>
<dbReference type="SUPFAM" id="SSF52833">
    <property type="entry name" value="Thioredoxin-like"/>
    <property type="match status" value="1"/>
</dbReference>
<dbReference type="CDD" id="cd01767">
    <property type="entry name" value="UBX"/>
    <property type="match status" value="1"/>
</dbReference>
<dbReference type="PANTHER" id="PTHR47770:SF1">
    <property type="entry name" value="PLANT UBX DOMAIN-CONTAINING PROTEIN 11"/>
    <property type="match status" value="1"/>
</dbReference>
<dbReference type="InterPro" id="IPR001012">
    <property type="entry name" value="UBX_dom"/>
</dbReference>
<dbReference type="Pfam" id="PF00789">
    <property type="entry name" value="UBX"/>
    <property type="match status" value="1"/>
</dbReference>
<dbReference type="PROSITE" id="PS50033">
    <property type="entry name" value="UBX"/>
    <property type="match status" value="1"/>
</dbReference>
<evidence type="ECO:0000313" key="3">
    <source>
        <dbReference type="EMBL" id="WOL14337.1"/>
    </source>
</evidence>
<feature type="compositionally biased region" description="Polar residues" evidence="1">
    <location>
        <begin position="481"/>
        <end position="492"/>
    </location>
</feature>
<dbReference type="SUPFAM" id="SSF54236">
    <property type="entry name" value="Ubiquitin-like"/>
    <property type="match status" value="1"/>
</dbReference>
<feature type="region of interest" description="Disordered" evidence="1">
    <location>
        <begin position="438"/>
        <end position="534"/>
    </location>
</feature>
<dbReference type="Gene3D" id="3.40.30.10">
    <property type="entry name" value="Glutaredoxin"/>
    <property type="match status" value="1"/>
</dbReference>
<dbReference type="SMART" id="SM00166">
    <property type="entry name" value="UBX"/>
    <property type="match status" value="1"/>
</dbReference>
<dbReference type="PANTHER" id="PTHR47770">
    <property type="entry name" value="PLANT UBX DOMAIN-CONTAINING PROTEIN 11"/>
    <property type="match status" value="1"/>
</dbReference>
<protein>
    <submittedName>
        <fullName evidence="3">Plant UBX domain-containing protein 11</fullName>
    </submittedName>
</protein>
<feature type="domain" description="UBX" evidence="2">
    <location>
        <begin position="307"/>
        <end position="385"/>
    </location>
</feature>
<feature type="compositionally biased region" description="Polar residues" evidence="1">
    <location>
        <begin position="522"/>
        <end position="534"/>
    </location>
</feature>
<sequence length="534" mass="58068">MERSTYSFTYKGSISDAINESRNQKKLFMVYISGEDENSIKMDQLTWLDKKVAESISKYCIFLHLTEGSVDASQFSAIYPQTSIPNISTIGLNGILLWHYEGYITAENLIENVDKAWAALRMQEAALTFFTAALASKEPGSLIPTPNTVPPEQVISPETNVPSTSAGKPTEESEIGPLSDSQQLEESHSVPNSQEDNLLAEETCSIADSPNDVKSRSIDDSSSKDYTSEDTHSVLNNVDSSTTILGVNSNVPVENSTLDKNQAATSSKLEGVRTTLSPVPSQLTAEVEKDMSQVEMVDGLSNISNVVKSNDIHLNIRMPNGTGLQTKLTLADTLRSIKIFVDENLDTVVGSYDLAVPYPRKLFGDEDMNRTLSELGFASRQALIVVPHHHVNCPPRVQSSSNDSQNSVSGTVSSENTGGYFDYVKRMLSYVNPLSYLGGNTNSSNSGTTTNTGLWEYGPNPALQSHSSGSGPSQHLSSQSDQNAASPNSDNSMRPRPSRQFGSNIHTLRHDDDPSGDKNIFWNGNSTQFGGDNK</sequence>
<feature type="region of interest" description="Disordered" evidence="1">
    <location>
        <begin position="394"/>
        <end position="415"/>
    </location>
</feature>
<gene>
    <name evidence="3" type="ORF">Cni_G23117</name>
</gene>
<keyword evidence="4" id="KW-1185">Reference proteome</keyword>
<feature type="compositionally biased region" description="Low complexity" evidence="1">
    <location>
        <begin position="397"/>
        <end position="409"/>
    </location>
</feature>
<dbReference type="EMBL" id="CP136896">
    <property type="protein sequence ID" value="WOL14337.1"/>
    <property type="molecule type" value="Genomic_DNA"/>
</dbReference>
<name>A0AAQ3KSJ8_9LILI</name>
<feature type="compositionally biased region" description="Low complexity" evidence="1">
    <location>
        <begin position="438"/>
        <end position="453"/>
    </location>
</feature>
<feature type="compositionally biased region" description="Low complexity" evidence="1">
    <location>
        <begin position="463"/>
        <end position="480"/>
    </location>
</feature>
<proteinExistence type="predicted"/>
<evidence type="ECO:0000256" key="1">
    <source>
        <dbReference type="SAM" id="MobiDB-lite"/>
    </source>
</evidence>
<feature type="region of interest" description="Disordered" evidence="1">
    <location>
        <begin position="140"/>
        <end position="231"/>
    </location>
</feature>
<feature type="compositionally biased region" description="Basic and acidic residues" evidence="1">
    <location>
        <begin position="211"/>
        <end position="231"/>
    </location>
</feature>
<evidence type="ECO:0000313" key="4">
    <source>
        <dbReference type="Proteomes" id="UP001327560"/>
    </source>
</evidence>
<evidence type="ECO:0000259" key="2">
    <source>
        <dbReference type="PROSITE" id="PS50033"/>
    </source>
</evidence>
<reference evidence="3 4" key="1">
    <citation type="submission" date="2023-10" db="EMBL/GenBank/DDBJ databases">
        <title>Chromosome-scale genome assembly provides insights into flower coloration mechanisms of Canna indica.</title>
        <authorList>
            <person name="Li C."/>
        </authorList>
    </citation>
    <scope>NUCLEOTIDE SEQUENCE [LARGE SCALE GENOMIC DNA]</scope>
    <source>
        <tissue evidence="3">Flower</tissue>
    </source>
</reference>
<accession>A0AAQ3KSJ8</accession>
<dbReference type="AlphaFoldDB" id="A0AAQ3KSJ8"/>
<feature type="compositionally biased region" description="Polar residues" evidence="1">
    <location>
        <begin position="156"/>
        <end position="167"/>
    </location>
</feature>
<dbReference type="Proteomes" id="UP001327560">
    <property type="component" value="Chromosome 7"/>
</dbReference>
<dbReference type="Pfam" id="PF23187">
    <property type="entry name" value="UBX7_N"/>
    <property type="match status" value="1"/>
</dbReference>
<organism evidence="3 4">
    <name type="scientific">Canna indica</name>
    <name type="common">Indian-shot</name>
    <dbReference type="NCBI Taxonomy" id="4628"/>
    <lineage>
        <taxon>Eukaryota</taxon>
        <taxon>Viridiplantae</taxon>
        <taxon>Streptophyta</taxon>
        <taxon>Embryophyta</taxon>
        <taxon>Tracheophyta</taxon>
        <taxon>Spermatophyta</taxon>
        <taxon>Magnoliopsida</taxon>
        <taxon>Liliopsida</taxon>
        <taxon>Zingiberales</taxon>
        <taxon>Cannaceae</taxon>
        <taxon>Canna</taxon>
    </lineage>
</organism>
<feature type="compositionally biased region" description="Polar residues" evidence="1">
    <location>
        <begin position="179"/>
        <end position="196"/>
    </location>
</feature>
<dbReference type="InterPro" id="IPR036249">
    <property type="entry name" value="Thioredoxin-like_sf"/>
</dbReference>
<dbReference type="InterPro" id="IPR029071">
    <property type="entry name" value="Ubiquitin-like_domsf"/>
</dbReference>